<proteinExistence type="predicted"/>
<comment type="caution">
    <text evidence="2">The sequence shown here is derived from an EMBL/GenBank/DDBJ whole genome shotgun (WGS) entry which is preliminary data.</text>
</comment>
<dbReference type="InterPro" id="IPR023393">
    <property type="entry name" value="START-like_dom_sf"/>
</dbReference>
<evidence type="ECO:0000256" key="1">
    <source>
        <dbReference type="SAM" id="MobiDB-lite"/>
    </source>
</evidence>
<name>A0AAV5M525_9ROSI</name>
<keyword evidence="3" id="KW-1185">Reference proteome</keyword>
<dbReference type="Proteomes" id="UP001054252">
    <property type="component" value="Unassembled WGS sequence"/>
</dbReference>
<evidence type="ECO:0000313" key="3">
    <source>
        <dbReference type="Proteomes" id="UP001054252"/>
    </source>
</evidence>
<dbReference type="EMBL" id="BPVZ01000187">
    <property type="protein sequence ID" value="GKV44899.1"/>
    <property type="molecule type" value="Genomic_DNA"/>
</dbReference>
<feature type="compositionally biased region" description="Basic residues" evidence="1">
    <location>
        <begin position="1"/>
        <end position="10"/>
    </location>
</feature>
<protein>
    <submittedName>
        <fullName evidence="2">Uncharacterized protein</fullName>
    </submittedName>
</protein>
<gene>
    <name evidence="2" type="ORF">SLEP1_g52034</name>
</gene>
<sequence>MGRQGHRGAKRPNGGADMALLGGLLQPPQVAPIIDTCYQVEGSLGQPGLIRYCSAKKPSLPGDDDGINR</sequence>
<evidence type="ECO:0000313" key="2">
    <source>
        <dbReference type="EMBL" id="GKV44899.1"/>
    </source>
</evidence>
<organism evidence="2 3">
    <name type="scientific">Rubroshorea leprosula</name>
    <dbReference type="NCBI Taxonomy" id="152421"/>
    <lineage>
        <taxon>Eukaryota</taxon>
        <taxon>Viridiplantae</taxon>
        <taxon>Streptophyta</taxon>
        <taxon>Embryophyta</taxon>
        <taxon>Tracheophyta</taxon>
        <taxon>Spermatophyta</taxon>
        <taxon>Magnoliopsida</taxon>
        <taxon>eudicotyledons</taxon>
        <taxon>Gunneridae</taxon>
        <taxon>Pentapetalae</taxon>
        <taxon>rosids</taxon>
        <taxon>malvids</taxon>
        <taxon>Malvales</taxon>
        <taxon>Dipterocarpaceae</taxon>
        <taxon>Rubroshorea</taxon>
    </lineage>
</organism>
<accession>A0AAV5M525</accession>
<dbReference type="AlphaFoldDB" id="A0AAV5M525"/>
<feature type="region of interest" description="Disordered" evidence="1">
    <location>
        <begin position="1"/>
        <end position="20"/>
    </location>
</feature>
<reference evidence="2 3" key="1">
    <citation type="journal article" date="2021" name="Commun. Biol.">
        <title>The genome of Shorea leprosula (Dipterocarpaceae) highlights the ecological relevance of drought in aseasonal tropical rainforests.</title>
        <authorList>
            <person name="Ng K.K.S."/>
            <person name="Kobayashi M.J."/>
            <person name="Fawcett J.A."/>
            <person name="Hatakeyama M."/>
            <person name="Paape T."/>
            <person name="Ng C.H."/>
            <person name="Ang C.C."/>
            <person name="Tnah L.H."/>
            <person name="Lee C.T."/>
            <person name="Nishiyama T."/>
            <person name="Sese J."/>
            <person name="O'Brien M.J."/>
            <person name="Copetti D."/>
            <person name="Mohd Noor M.I."/>
            <person name="Ong R.C."/>
            <person name="Putra M."/>
            <person name="Sireger I.Z."/>
            <person name="Indrioko S."/>
            <person name="Kosugi Y."/>
            <person name="Izuno A."/>
            <person name="Isagi Y."/>
            <person name="Lee S.L."/>
            <person name="Shimizu K.K."/>
        </authorList>
    </citation>
    <scope>NUCLEOTIDE SEQUENCE [LARGE SCALE GENOMIC DNA]</scope>
    <source>
        <strain evidence="2">214</strain>
    </source>
</reference>
<dbReference type="Gene3D" id="3.30.530.20">
    <property type="match status" value="1"/>
</dbReference>